<accession>A0A8K0UNQ7</accession>
<comment type="caution">
    <text evidence="1">The sequence shown here is derived from an EMBL/GenBank/DDBJ whole genome shotgun (WGS) entry which is preliminary data.</text>
</comment>
<dbReference type="OrthoDB" id="432299at2759"/>
<proteinExistence type="predicted"/>
<name>A0A8K0UNQ7_9AGAR</name>
<keyword evidence="2" id="KW-1185">Reference proteome</keyword>
<evidence type="ECO:0000313" key="2">
    <source>
        <dbReference type="Proteomes" id="UP000813824"/>
    </source>
</evidence>
<reference evidence="1" key="1">
    <citation type="journal article" date="2021" name="New Phytol.">
        <title>Evolutionary innovations through gain and loss of genes in the ectomycorrhizal Boletales.</title>
        <authorList>
            <person name="Wu G."/>
            <person name="Miyauchi S."/>
            <person name="Morin E."/>
            <person name="Kuo A."/>
            <person name="Drula E."/>
            <person name="Varga T."/>
            <person name="Kohler A."/>
            <person name="Feng B."/>
            <person name="Cao Y."/>
            <person name="Lipzen A."/>
            <person name="Daum C."/>
            <person name="Hundley H."/>
            <person name="Pangilinan J."/>
            <person name="Johnson J."/>
            <person name="Barry K."/>
            <person name="LaButti K."/>
            <person name="Ng V."/>
            <person name="Ahrendt S."/>
            <person name="Min B."/>
            <person name="Choi I.G."/>
            <person name="Park H."/>
            <person name="Plett J.M."/>
            <person name="Magnuson J."/>
            <person name="Spatafora J.W."/>
            <person name="Nagy L.G."/>
            <person name="Henrissat B."/>
            <person name="Grigoriev I.V."/>
            <person name="Yang Z.L."/>
            <person name="Xu J."/>
            <person name="Martin F.M."/>
        </authorList>
    </citation>
    <scope>NUCLEOTIDE SEQUENCE</scope>
    <source>
        <strain evidence="1">KKN 215</strain>
    </source>
</reference>
<sequence length="135" mass="14671">MSHVAAHLLCLPKDQVIAVNATSPVDEVVSAIGGISTRWPSLGSVIVDINKDNGDPAYYHSWIPVDLVGPLDVSPYIKPGKNTARFIQLADLSEFVFVLHATKPSDEVVAQLAERAEQTRKIKEYARKAYPGSTS</sequence>
<dbReference type="AlphaFoldDB" id="A0A8K0UNQ7"/>
<dbReference type="EMBL" id="JAEVFJ010000014">
    <property type="protein sequence ID" value="KAH8101029.1"/>
    <property type="molecule type" value="Genomic_DNA"/>
</dbReference>
<gene>
    <name evidence="1" type="ORF">BXZ70DRAFT_147051</name>
</gene>
<organism evidence="1 2">
    <name type="scientific">Cristinia sonorae</name>
    <dbReference type="NCBI Taxonomy" id="1940300"/>
    <lineage>
        <taxon>Eukaryota</taxon>
        <taxon>Fungi</taxon>
        <taxon>Dikarya</taxon>
        <taxon>Basidiomycota</taxon>
        <taxon>Agaricomycotina</taxon>
        <taxon>Agaricomycetes</taxon>
        <taxon>Agaricomycetidae</taxon>
        <taxon>Agaricales</taxon>
        <taxon>Pleurotineae</taxon>
        <taxon>Stephanosporaceae</taxon>
        <taxon>Cristinia</taxon>
    </lineage>
</organism>
<protein>
    <submittedName>
        <fullName evidence="1">Uncharacterized protein</fullName>
    </submittedName>
</protein>
<dbReference type="Proteomes" id="UP000813824">
    <property type="component" value="Unassembled WGS sequence"/>
</dbReference>
<evidence type="ECO:0000313" key="1">
    <source>
        <dbReference type="EMBL" id="KAH8101029.1"/>
    </source>
</evidence>